<dbReference type="SUPFAM" id="SSF55073">
    <property type="entry name" value="Nucleotide cyclase"/>
    <property type="match status" value="1"/>
</dbReference>
<dbReference type="SMART" id="SM00086">
    <property type="entry name" value="PAC"/>
    <property type="match status" value="1"/>
</dbReference>
<dbReference type="CDD" id="cd01949">
    <property type="entry name" value="GGDEF"/>
    <property type="match status" value="1"/>
</dbReference>
<dbReference type="EMBL" id="AUZM01000023">
    <property type="protein sequence ID" value="ERT07328.1"/>
    <property type="molecule type" value="Genomic_DNA"/>
</dbReference>
<dbReference type="InterPro" id="IPR029787">
    <property type="entry name" value="Nucleotide_cyclase"/>
</dbReference>
<protein>
    <submittedName>
        <fullName evidence="5">Diguanylate cyclase domain protein</fullName>
    </submittedName>
</protein>
<dbReference type="SMART" id="SM00267">
    <property type="entry name" value="GGDEF"/>
    <property type="match status" value="1"/>
</dbReference>
<dbReference type="OrthoDB" id="425396at2"/>
<dbReference type="InterPro" id="IPR001610">
    <property type="entry name" value="PAC"/>
</dbReference>
<dbReference type="Gene3D" id="3.30.450.20">
    <property type="entry name" value="PAS domain"/>
    <property type="match status" value="1"/>
</dbReference>
<dbReference type="InterPro" id="IPR052155">
    <property type="entry name" value="Biofilm_reg_signaling"/>
</dbReference>
<dbReference type="AlphaFoldDB" id="U7QHE8"/>
<evidence type="ECO:0000259" key="2">
    <source>
        <dbReference type="PROSITE" id="PS50113"/>
    </source>
</evidence>
<dbReference type="PATRIC" id="fig|1348334.3.peg.2617"/>
<dbReference type="Gene3D" id="3.30.70.270">
    <property type="match status" value="1"/>
</dbReference>
<dbReference type="Proteomes" id="UP000017127">
    <property type="component" value="Unassembled WGS sequence"/>
</dbReference>
<evidence type="ECO:0000259" key="1">
    <source>
        <dbReference type="PROSITE" id="PS50112"/>
    </source>
</evidence>
<dbReference type="Pfam" id="PF00990">
    <property type="entry name" value="GGDEF"/>
    <property type="match status" value="1"/>
</dbReference>
<dbReference type="InterPro" id="IPR000700">
    <property type="entry name" value="PAS-assoc_C"/>
</dbReference>
<organism evidence="5 6">
    <name type="scientific">Lyngbya aestuarii BL J</name>
    <dbReference type="NCBI Taxonomy" id="1348334"/>
    <lineage>
        <taxon>Bacteria</taxon>
        <taxon>Bacillati</taxon>
        <taxon>Cyanobacteriota</taxon>
        <taxon>Cyanophyceae</taxon>
        <taxon>Oscillatoriophycideae</taxon>
        <taxon>Oscillatoriales</taxon>
        <taxon>Microcoleaceae</taxon>
        <taxon>Lyngbya</taxon>
    </lineage>
</organism>
<dbReference type="PANTHER" id="PTHR44757">
    <property type="entry name" value="DIGUANYLATE CYCLASE DGCP"/>
    <property type="match status" value="1"/>
</dbReference>
<dbReference type="NCBIfam" id="TIGR00254">
    <property type="entry name" value="GGDEF"/>
    <property type="match status" value="1"/>
</dbReference>
<evidence type="ECO:0000313" key="6">
    <source>
        <dbReference type="Proteomes" id="UP000017127"/>
    </source>
</evidence>
<dbReference type="InterPro" id="IPR043128">
    <property type="entry name" value="Rev_trsase/Diguanyl_cyclase"/>
</dbReference>
<dbReference type="InterPro" id="IPR000160">
    <property type="entry name" value="GGDEF_dom"/>
</dbReference>
<keyword evidence="6" id="KW-1185">Reference proteome</keyword>
<dbReference type="SUPFAM" id="SSF141868">
    <property type="entry name" value="EAL domain-like"/>
    <property type="match status" value="1"/>
</dbReference>
<dbReference type="SMART" id="SM00052">
    <property type="entry name" value="EAL"/>
    <property type="match status" value="1"/>
</dbReference>
<dbReference type="Gene3D" id="3.20.20.450">
    <property type="entry name" value="EAL domain"/>
    <property type="match status" value="1"/>
</dbReference>
<dbReference type="PROSITE" id="PS50883">
    <property type="entry name" value="EAL"/>
    <property type="match status" value="1"/>
</dbReference>
<gene>
    <name evidence="5" type="ORF">M595_2704</name>
</gene>
<dbReference type="FunFam" id="3.20.20.450:FF:000001">
    <property type="entry name" value="Cyclic di-GMP phosphodiesterase yahA"/>
    <property type="match status" value="1"/>
</dbReference>
<dbReference type="RefSeq" id="WP_023066501.1">
    <property type="nucleotide sequence ID" value="NZ_AUZM01000023.1"/>
</dbReference>
<reference evidence="5 6" key="1">
    <citation type="journal article" date="2013" name="Front. Microbiol.">
        <title>Comparative genomic analyses of the cyanobacterium, Lyngbya aestuarii BL J, a powerful hydrogen producer.</title>
        <authorList>
            <person name="Kothari A."/>
            <person name="Vaughn M."/>
            <person name="Garcia-Pichel F."/>
        </authorList>
    </citation>
    <scope>NUCLEOTIDE SEQUENCE [LARGE SCALE GENOMIC DNA]</scope>
    <source>
        <strain evidence="5 6">BL J</strain>
    </source>
</reference>
<dbReference type="NCBIfam" id="TIGR00229">
    <property type="entry name" value="sensory_box"/>
    <property type="match status" value="1"/>
</dbReference>
<dbReference type="PROSITE" id="PS50112">
    <property type="entry name" value="PAS"/>
    <property type="match status" value="1"/>
</dbReference>
<dbReference type="InterPro" id="IPR035919">
    <property type="entry name" value="EAL_sf"/>
</dbReference>
<evidence type="ECO:0000259" key="3">
    <source>
        <dbReference type="PROSITE" id="PS50883"/>
    </source>
</evidence>
<dbReference type="SUPFAM" id="SSF55785">
    <property type="entry name" value="PYP-like sensor domain (PAS domain)"/>
    <property type="match status" value="1"/>
</dbReference>
<feature type="domain" description="EAL" evidence="3">
    <location>
        <begin position="365"/>
        <end position="621"/>
    </location>
</feature>
<evidence type="ECO:0000313" key="5">
    <source>
        <dbReference type="EMBL" id="ERT07328.1"/>
    </source>
</evidence>
<dbReference type="PANTHER" id="PTHR44757:SF2">
    <property type="entry name" value="BIOFILM ARCHITECTURE MAINTENANCE PROTEIN MBAA"/>
    <property type="match status" value="1"/>
</dbReference>
<dbReference type="SMART" id="SM00091">
    <property type="entry name" value="PAS"/>
    <property type="match status" value="1"/>
</dbReference>
<dbReference type="CDD" id="cd00130">
    <property type="entry name" value="PAS"/>
    <property type="match status" value="1"/>
</dbReference>
<feature type="domain" description="GGDEF" evidence="4">
    <location>
        <begin position="223"/>
        <end position="356"/>
    </location>
</feature>
<dbReference type="PROSITE" id="PS50113">
    <property type="entry name" value="PAC"/>
    <property type="match status" value="1"/>
</dbReference>
<accession>U7QHE8</accession>
<feature type="domain" description="PAS" evidence="1">
    <location>
        <begin position="60"/>
        <end position="135"/>
    </location>
</feature>
<dbReference type="Pfam" id="PF00563">
    <property type="entry name" value="EAL"/>
    <property type="match status" value="1"/>
</dbReference>
<feature type="domain" description="PAC" evidence="2">
    <location>
        <begin position="136"/>
        <end position="190"/>
    </location>
</feature>
<sequence length="624" mass="70437">MGVNNFNQFAARIEKEEICCCYPTEPRQHNYSFFYPEDNLEIEPSNCNELSSLASRDLCQHHIFAKALQITTDAVMITTSHLHGREPEIVYINAAFTKLTGYSSAEIVGQTPQILQGPNTDHRVLKRLKQALARGQVFEGEAINYRQDGSEFQNHCYVEPIFNNQGQIIYYLSIHREIIPQNPIPTQFSTKNNLDPLTGLANRSLFLQRLQQSIDRSGQHPDYLFAVLLLDLDRFKLINDSLGHQAGDQLLTTIGQRLESCIRPTDMVARLGGDQFVILLDQVRDLLKVSQVAERIQQYLNKPLNLKNQEVFISASLGVVLSSPSYDHPEDMIRDADTALHQAKAGGKACYMVFDQTMHRHALERLQLENDLRRAIDDHQLQVYYQPIIATDTGRITGFEALLRWQHPERGMIPPNYFIPIAEETGLIQVIGQWVLREACQRAKLWQLTFPQSPSLFMSVNLSIHQLTYPNLVEIIADILTETGCDPRYLKLEITESAIAQKAETVIPILEQLTALGIQLCIDDFGTGYSSLSRLYYFPITTLKVDRSFVAAITQSNGTAKIASAIINLAHSLGLEVIAEGVETEQQLAILRSWGCQLAQGYHWAKPENSQDTEALLASSPCWQ</sequence>
<evidence type="ECO:0000259" key="4">
    <source>
        <dbReference type="PROSITE" id="PS50887"/>
    </source>
</evidence>
<name>U7QHE8_9CYAN</name>
<comment type="caution">
    <text evidence="5">The sequence shown here is derived from an EMBL/GenBank/DDBJ whole genome shotgun (WGS) entry which is preliminary data.</text>
</comment>
<dbReference type="FunFam" id="3.30.70.270:FF:000001">
    <property type="entry name" value="Diguanylate cyclase domain protein"/>
    <property type="match status" value="1"/>
</dbReference>
<dbReference type="CDD" id="cd01948">
    <property type="entry name" value="EAL"/>
    <property type="match status" value="1"/>
</dbReference>
<dbReference type="Pfam" id="PF13426">
    <property type="entry name" value="PAS_9"/>
    <property type="match status" value="1"/>
</dbReference>
<dbReference type="PROSITE" id="PS50887">
    <property type="entry name" value="GGDEF"/>
    <property type="match status" value="1"/>
</dbReference>
<dbReference type="InterPro" id="IPR035965">
    <property type="entry name" value="PAS-like_dom_sf"/>
</dbReference>
<proteinExistence type="predicted"/>
<dbReference type="InterPro" id="IPR000014">
    <property type="entry name" value="PAS"/>
</dbReference>
<dbReference type="InterPro" id="IPR001633">
    <property type="entry name" value="EAL_dom"/>
</dbReference>